<feature type="domain" description="TonB-dependent receptor-like beta-barrel" evidence="13">
    <location>
        <begin position="444"/>
        <end position="988"/>
    </location>
</feature>
<dbReference type="GO" id="GO:0009279">
    <property type="term" value="C:cell outer membrane"/>
    <property type="evidence" value="ECO:0007669"/>
    <property type="project" value="UniProtKB-SubCell"/>
</dbReference>
<keyword evidence="5 12" id="KW-0732">Signal</keyword>
<dbReference type="InterPro" id="IPR039426">
    <property type="entry name" value="TonB-dep_rcpt-like"/>
</dbReference>
<comment type="caution">
    <text evidence="15">The sequence shown here is derived from an EMBL/GenBank/DDBJ whole genome shotgun (WGS) entry which is preliminary data.</text>
</comment>
<keyword evidence="8 9" id="KW-0998">Cell outer membrane</keyword>
<evidence type="ECO:0000256" key="1">
    <source>
        <dbReference type="ARBA" id="ARBA00004571"/>
    </source>
</evidence>
<dbReference type="PROSITE" id="PS01156">
    <property type="entry name" value="TONB_DEPENDENT_REC_2"/>
    <property type="match status" value="1"/>
</dbReference>
<keyword evidence="2 9" id="KW-0813">Transport</keyword>
<keyword evidence="7 9" id="KW-0472">Membrane</keyword>
<dbReference type="PANTHER" id="PTHR47234">
    <property type="match status" value="1"/>
</dbReference>
<evidence type="ECO:0000256" key="4">
    <source>
        <dbReference type="ARBA" id="ARBA00022692"/>
    </source>
</evidence>
<organism evidence="15 16">
    <name type="scientific">Parvularcula maris</name>
    <dbReference type="NCBI Taxonomy" id="2965077"/>
    <lineage>
        <taxon>Bacteria</taxon>
        <taxon>Pseudomonadati</taxon>
        <taxon>Pseudomonadota</taxon>
        <taxon>Alphaproteobacteria</taxon>
        <taxon>Parvularculales</taxon>
        <taxon>Parvularculaceae</taxon>
        <taxon>Parvularcula</taxon>
    </lineage>
</organism>
<dbReference type="InterPro" id="IPR000531">
    <property type="entry name" value="Beta-barrel_TonB"/>
</dbReference>
<dbReference type="Pfam" id="PF07715">
    <property type="entry name" value="Plug"/>
    <property type="match status" value="1"/>
</dbReference>
<dbReference type="PROSITE" id="PS52016">
    <property type="entry name" value="TONB_DEPENDENT_REC_3"/>
    <property type="match status" value="1"/>
</dbReference>
<evidence type="ECO:0000256" key="10">
    <source>
        <dbReference type="PROSITE-ProRule" id="PRU10144"/>
    </source>
</evidence>
<evidence type="ECO:0000256" key="12">
    <source>
        <dbReference type="SAM" id="SignalP"/>
    </source>
</evidence>
<evidence type="ECO:0000256" key="9">
    <source>
        <dbReference type="PROSITE-ProRule" id="PRU01360"/>
    </source>
</evidence>
<keyword evidence="6 11" id="KW-0798">TonB box</keyword>
<feature type="domain" description="TonB-dependent receptor plug" evidence="14">
    <location>
        <begin position="54"/>
        <end position="166"/>
    </location>
</feature>
<name>A0A9X2LAU6_9PROT</name>
<keyword evidence="4 9" id="KW-0812">Transmembrane</keyword>
<evidence type="ECO:0000256" key="5">
    <source>
        <dbReference type="ARBA" id="ARBA00022729"/>
    </source>
</evidence>
<comment type="similarity">
    <text evidence="9 11">Belongs to the TonB-dependent receptor family.</text>
</comment>
<keyword evidence="3 9" id="KW-1134">Transmembrane beta strand</keyword>
<protein>
    <submittedName>
        <fullName evidence="15">TonB-dependent receptor</fullName>
    </submittedName>
</protein>
<dbReference type="PANTHER" id="PTHR47234:SF2">
    <property type="entry name" value="TONB-DEPENDENT RECEPTOR"/>
    <property type="match status" value="1"/>
</dbReference>
<dbReference type="InterPro" id="IPR012910">
    <property type="entry name" value="Plug_dom"/>
</dbReference>
<evidence type="ECO:0000313" key="16">
    <source>
        <dbReference type="Proteomes" id="UP001142610"/>
    </source>
</evidence>
<dbReference type="RefSeq" id="WP_256620217.1">
    <property type="nucleotide sequence ID" value="NZ_JANIBC010000016.1"/>
</dbReference>
<feature type="signal peptide" evidence="12">
    <location>
        <begin position="1"/>
        <end position="28"/>
    </location>
</feature>
<reference evidence="15" key="1">
    <citation type="submission" date="2022-07" db="EMBL/GenBank/DDBJ databases">
        <title>Parvularcula maris sp. nov., an algicidal bacterium isolated from seawater.</title>
        <authorList>
            <person name="Li F."/>
        </authorList>
    </citation>
    <scope>NUCLEOTIDE SEQUENCE</scope>
    <source>
        <strain evidence="15">BGMRC 0090</strain>
    </source>
</reference>
<dbReference type="InterPro" id="IPR036942">
    <property type="entry name" value="Beta-barrel_TonB_sf"/>
</dbReference>
<evidence type="ECO:0000256" key="8">
    <source>
        <dbReference type="ARBA" id="ARBA00023237"/>
    </source>
</evidence>
<dbReference type="InterPro" id="IPR010917">
    <property type="entry name" value="TonB_rcpt_CS"/>
</dbReference>
<gene>
    <name evidence="15" type="ORF">NOG11_13040</name>
</gene>
<evidence type="ECO:0000313" key="15">
    <source>
        <dbReference type="EMBL" id="MCQ8186308.1"/>
    </source>
</evidence>
<dbReference type="AlphaFoldDB" id="A0A9X2LAU6"/>
<evidence type="ECO:0000259" key="13">
    <source>
        <dbReference type="Pfam" id="PF00593"/>
    </source>
</evidence>
<feature type="short sequence motif" description="TonB C-terminal box" evidence="10">
    <location>
        <begin position="1014"/>
        <end position="1031"/>
    </location>
</feature>
<evidence type="ECO:0000256" key="3">
    <source>
        <dbReference type="ARBA" id="ARBA00022452"/>
    </source>
</evidence>
<sequence>MRQSRIVGRLFASTALISAAALASPALAQDADDSVTEGDVITVTGSRLQDANIEASSPVTTVDAELFDIRGTTDVVDLVNTLPSAFADQTTAFANGATGTSTVNLRGLGAIRTLVLANGKRLPPGSPLAGGYPSDINLIPSQLVERVEIVTGGASAVYGSDAIAGVANFILRDDFEGFEIDGLWGFNQSNNDSGLFEDALTAAGIDPIQGSTTDNDTFDISGIFGANLDSGRGNVTGYFRYLSNDGIQQGDRDFARCALAGGAEPFCLGSNQGPFPTTFVLSPTGEPGDFDPLVGADGNPILDGDGEVVTAGAFSLTESGGLTQGFNNAFNFNPDNPIRRRVERFNAGFSGHYDITDNITSYLDFGFTKSNSPQVIAPSAAFGNSINQVNCDNPLLTPEQLALICGTVDGDGNFSRATEDDDGVQFGQAEVRRRFVEGGGRTDDRTLTNFRVVGGFRGTLNDVIDWDIFGQYAETSLNRLQTRQVAAIELGRSLDIVEDEDGNFVCRSVVNGTDPACIAFQTAYDPNATNAPGLADYIDTPTLTQGSTQQTVVGGTAQTDLGNFGIASPFAEDGINFLVGFEYRRDQLIAQADATNQQGLLVGSGGAVLPTNGETEVYEGFFEAAIPVIQGVQGIEELGLTAAYRYSDYQSRDILNDVDGGDFGVHTYALGATWTPVSDIRIRGQYQRAVRAPNVFELFNPVNTNLSSLSDPCAGFAGTADAPTATAEQCARSGVSASQFGAIPPDSGQLNILTGGNTDLEPEVSDTYTVGVVYQPSQIGGLTLSVDYFDITVEEAIGTVPVATSLNGCIFDNNPTFCALINRGTDGSLTQVPRDQAAITATNVNIAGFATNGFDFTATYSYPLGQYGDLSFDYNATYLLSFDTTPLPGAGTFDCVGFYDSSCNDPTFDYRHNTVITWQSPYDVNLSMVWRTFSAIDRVDSIDSDTGEITPVDNDFVGTELDATHYFDLSATWEVNDTLTLRTGVNNVLDTDPPVVPQFGPSPTSNTEGNTVAGVYTAEGRFIFFGANVRF</sequence>
<feature type="chain" id="PRO_5040926375" evidence="12">
    <location>
        <begin position="29"/>
        <end position="1031"/>
    </location>
</feature>
<dbReference type="Pfam" id="PF00593">
    <property type="entry name" value="TonB_dep_Rec_b-barrel"/>
    <property type="match status" value="1"/>
</dbReference>
<dbReference type="EMBL" id="JANIBC010000016">
    <property type="protein sequence ID" value="MCQ8186308.1"/>
    <property type="molecule type" value="Genomic_DNA"/>
</dbReference>
<evidence type="ECO:0000256" key="6">
    <source>
        <dbReference type="ARBA" id="ARBA00023077"/>
    </source>
</evidence>
<keyword evidence="15" id="KW-0675">Receptor</keyword>
<comment type="subcellular location">
    <subcellularLocation>
        <location evidence="1 9">Cell outer membrane</location>
        <topology evidence="1 9">Multi-pass membrane protein</topology>
    </subcellularLocation>
</comment>
<dbReference type="Proteomes" id="UP001142610">
    <property type="component" value="Unassembled WGS sequence"/>
</dbReference>
<evidence type="ECO:0000259" key="14">
    <source>
        <dbReference type="Pfam" id="PF07715"/>
    </source>
</evidence>
<evidence type="ECO:0000256" key="11">
    <source>
        <dbReference type="RuleBase" id="RU003357"/>
    </source>
</evidence>
<proteinExistence type="inferred from homology"/>
<keyword evidence="16" id="KW-1185">Reference proteome</keyword>
<dbReference type="SUPFAM" id="SSF56935">
    <property type="entry name" value="Porins"/>
    <property type="match status" value="1"/>
</dbReference>
<dbReference type="Gene3D" id="2.170.130.10">
    <property type="entry name" value="TonB-dependent receptor, plug domain"/>
    <property type="match status" value="1"/>
</dbReference>
<evidence type="ECO:0000256" key="2">
    <source>
        <dbReference type="ARBA" id="ARBA00022448"/>
    </source>
</evidence>
<accession>A0A9X2LAU6</accession>
<dbReference type="Gene3D" id="2.40.170.20">
    <property type="entry name" value="TonB-dependent receptor, beta-barrel domain"/>
    <property type="match status" value="1"/>
</dbReference>
<evidence type="ECO:0000256" key="7">
    <source>
        <dbReference type="ARBA" id="ARBA00023136"/>
    </source>
</evidence>
<dbReference type="InterPro" id="IPR037066">
    <property type="entry name" value="Plug_dom_sf"/>
</dbReference>